<dbReference type="SUPFAM" id="SSF88697">
    <property type="entry name" value="PUA domain-like"/>
    <property type="match status" value="1"/>
</dbReference>
<keyword evidence="2" id="KW-0547">Nucleotide-binding</keyword>
<evidence type="ECO:0000256" key="4">
    <source>
        <dbReference type="ARBA" id="ARBA00022840"/>
    </source>
</evidence>
<feature type="domain" description="PUA" evidence="5">
    <location>
        <begin position="90"/>
        <end position="171"/>
    </location>
</feature>
<dbReference type="CDD" id="cd21157">
    <property type="entry name" value="PUA_G5K"/>
    <property type="match status" value="1"/>
</dbReference>
<proteinExistence type="predicted"/>
<gene>
    <name evidence="6" type="ORF">SORDD16_01024</name>
</gene>
<dbReference type="PANTHER" id="PTHR43654:SF1">
    <property type="entry name" value="ISOPENTENYL PHOSPHATE KINASE"/>
    <property type="match status" value="1"/>
</dbReference>
<dbReference type="PANTHER" id="PTHR43654">
    <property type="entry name" value="GLUTAMATE 5-KINASE"/>
    <property type="match status" value="1"/>
</dbReference>
<organism evidence="6 7">
    <name type="scientific">Streptococcus oralis</name>
    <dbReference type="NCBI Taxonomy" id="1303"/>
    <lineage>
        <taxon>Bacteria</taxon>
        <taxon>Bacillati</taxon>
        <taxon>Bacillota</taxon>
        <taxon>Bacilli</taxon>
        <taxon>Lactobacillales</taxon>
        <taxon>Streptococcaceae</taxon>
        <taxon>Streptococcus</taxon>
    </lineage>
</organism>
<name>A0A139PDF5_STROR</name>
<dbReference type="InterPro" id="IPR019797">
    <property type="entry name" value="Glutamate_5-kinase_CS"/>
</dbReference>
<dbReference type="GO" id="GO:0004349">
    <property type="term" value="F:glutamate 5-kinase activity"/>
    <property type="evidence" value="ECO:0007669"/>
    <property type="project" value="UniProtKB-EC"/>
</dbReference>
<evidence type="ECO:0000259" key="5">
    <source>
        <dbReference type="SMART" id="SM00359"/>
    </source>
</evidence>
<dbReference type="EC" id="2.7.2.11" evidence="6"/>
<dbReference type="Pfam" id="PF01472">
    <property type="entry name" value="PUA"/>
    <property type="match status" value="1"/>
</dbReference>
<dbReference type="PROSITE" id="PS00902">
    <property type="entry name" value="GLUTAMATE_5_KINASE"/>
    <property type="match status" value="1"/>
</dbReference>
<keyword evidence="3 6" id="KW-0418">Kinase</keyword>
<protein>
    <submittedName>
        <fullName evidence="6">Glutamate 5-kinase / RNA-binding C-terminal domain PUA</fullName>
        <ecNumber evidence="6">2.7.2.11</ecNumber>
    </submittedName>
</protein>
<dbReference type="SMART" id="SM00359">
    <property type="entry name" value="PUA"/>
    <property type="match status" value="1"/>
</dbReference>
<dbReference type="GO" id="GO:0005524">
    <property type="term" value="F:ATP binding"/>
    <property type="evidence" value="ECO:0007669"/>
    <property type="project" value="UniProtKB-KW"/>
</dbReference>
<dbReference type="InterPro" id="IPR036393">
    <property type="entry name" value="AceGlu_kinase-like_sf"/>
</dbReference>
<dbReference type="SUPFAM" id="SSF53633">
    <property type="entry name" value="Carbamate kinase-like"/>
    <property type="match status" value="1"/>
</dbReference>
<evidence type="ECO:0000256" key="1">
    <source>
        <dbReference type="ARBA" id="ARBA00022679"/>
    </source>
</evidence>
<sequence>MERNETINREIIDMAGGAGSSNGTGGMLTKIKAATIATESGVPVYICSSLKSDALIEAAEETKDGSFFVAQEKGLRTQKQWLAFYAQSQGTIWVDGGAAEALSKNGKSLLLSGVVEVEGNFSYHDIVTVADKETGQSLGKGRVQFGVSALEDMLRSQKAKGVLIHRDDWISITPEIQLLFTEF</sequence>
<evidence type="ECO:0000256" key="3">
    <source>
        <dbReference type="ARBA" id="ARBA00022777"/>
    </source>
</evidence>
<reference evidence="6 7" key="1">
    <citation type="submission" date="2016-01" db="EMBL/GenBank/DDBJ databases">
        <title>Highly variable Streptococcus oralis are common among viridans streptococci isolated from primates.</title>
        <authorList>
            <person name="Denapaite D."/>
            <person name="Rieger M."/>
            <person name="Koendgen S."/>
            <person name="Brueckner R."/>
            <person name="Ochigava I."/>
            <person name="Kappeler P."/>
            <person name="Maetz-Rensing K."/>
            <person name="Leendertz F."/>
            <person name="Hakenbeck R."/>
        </authorList>
    </citation>
    <scope>NUCLEOTIDE SEQUENCE [LARGE SCALE GENOMIC DNA]</scope>
    <source>
        <strain evidence="6 7">DD16</strain>
    </source>
</reference>
<dbReference type="EMBL" id="LQOB01000200">
    <property type="protein sequence ID" value="KXT86323.1"/>
    <property type="molecule type" value="Genomic_DNA"/>
</dbReference>
<dbReference type="InterPro" id="IPR015947">
    <property type="entry name" value="PUA-like_sf"/>
</dbReference>
<evidence type="ECO:0000313" key="7">
    <source>
        <dbReference type="Proteomes" id="UP000072653"/>
    </source>
</evidence>
<comment type="caution">
    <text evidence="6">The sequence shown here is derived from an EMBL/GenBank/DDBJ whole genome shotgun (WGS) entry which is preliminary data.</text>
</comment>
<evidence type="ECO:0000313" key="6">
    <source>
        <dbReference type="EMBL" id="KXT86323.1"/>
    </source>
</evidence>
<keyword evidence="1 6" id="KW-0808">Transferase</keyword>
<dbReference type="AlphaFoldDB" id="A0A139PDF5"/>
<dbReference type="GO" id="GO:0003723">
    <property type="term" value="F:RNA binding"/>
    <property type="evidence" value="ECO:0007669"/>
    <property type="project" value="InterPro"/>
</dbReference>
<dbReference type="Proteomes" id="UP000072653">
    <property type="component" value="Unassembled WGS sequence"/>
</dbReference>
<dbReference type="Gene3D" id="3.40.1160.10">
    <property type="entry name" value="Acetylglutamate kinase-like"/>
    <property type="match status" value="1"/>
</dbReference>
<accession>A0A139PDF5</accession>
<dbReference type="Gene3D" id="2.30.130.10">
    <property type="entry name" value="PUA domain"/>
    <property type="match status" value="1"/>
</dbReference>
<dbReference type="PATRIC" id="fig|1303.79.peg.1230"/>
<dbReference type="InterPro" id="IPR002478">
    <property type="entry name" value="PUA"/>
</dbReference>
<evidence type="ECO:0000256" key="2">
    <source>
        <dbReference type="ARBA" id="ARBA00022741"/>
    </source>
</evidence>
<dbReference type="InterPro" id="IPR036974">
    <property type="entry name" value="PUA_sf"/>
</dbReference>
<dbReference type="PROSITE" id="PS50890">
    <property type="entry name" value="PUA"/>
    <property type="match status" value="1"/>
</dbReference>
<keyword evidence="4" id="KW-0067">ATP-binding</keyword>
<dbReference type="GO" id="GO:0005829">
    <property type="term" value="C:cytosol"/>
    <property type="evidence" value="ECO:0007669"/>
    <property type="project" value="TreeGrafter"/>
</dbReference>